<dbReference type="Pfam" id="PF00611">
    <property type="entry name" value="FCH"/>
    <property type="match status" value="1"/>
</dbReference>
<dbReference type="GO" id="GO:0005096">
    <property type="term" value="F:GTPase activator activity"/>
    <property type="evidence" value="ECO:0007669"/>
    <property type="project" value="UniProtKB-KW"/>
</dbReference>
<dbReference type="PANTHER" id="PTHR23176:SF136">
    <property type="entry name" value="RHO GTPASE ACTIVATOR (RGD1)"/>
    <property type="match status" value="1"/>
</dbReference>
<dbReference type="SUPFAM" id="SSF103657">
    <property type="entry name" value="BAR/IMD domain-like"/>
    <property type="match status" value="1"/>
</dbReference>
<comment type="caution">
    <text evidence="6">The sequence shown here is derived from an EMBL/GenBank/DDBJ whole genome shotgun (WGS) entry which is preliminary data.</text>
</comment>
<dbReference type="FunCoup" id="A0A1V8SBJ2">
    <property type="interactions" value="254"/>
</dbReference>
<evidence type="ECO:0000259" key="4">
    <source>
        <dbReference type="PROSITE" id="PS50238"/>
    </source>
</evidence>
<feature type="region of interest" description="Disordered" evidence="3">
    <location>
        <begin position="345"/>
        <end position="519"/>
    </location>
</feature>
<keyword evidence="7" id="KW-1185">Reference proteome</keyword>
<gene>
    <name evidence="6" type="ORF">B0A48_17085</name>
</gene>
<feature type="compositionally biased region" description="Low complexity" evidence="3">
    <location>
        <begin position="397"/>
        <end position="419"/>
    </location>
</feature>
<dbReference type="InterPro" id="IPR000198">
    <property type="entry name" value="RhoGAP_dom"/>
</dbReference>
<dbReference type="OrthoDB" id="437889at2759"/>
<dbReference type="InterPro" id="IPR008936">
    <property type="entry name" value="Rho_GTPase_activation_prot"/>
</dbReference>
<dbReference type="FunFam" id="1.20.1270.60:FF:000063">
    <property type="entry name" value="Rho GTPase activator"/>
    <property type="match status" value="1"/>
</dbReference>
<feature type="compositionally biased region" description="Polar residues" evidence="3">
    <location>
        <begin position="432"/>
        <end position="444"/>
    </location>
</feature>
<feature type="domain" description="Rho-GAP" evidence="4">
    <location>
        <begin position="519"/>
        <end position="711"/>
    </location>
</feature>
<name>A0A1V8SBJ2_9PEZI</name>
<dbReference type="InterPro" id="IPR031160">
    <property type="entry name" value="F_BAR_dom"/>
</dbReference>
<dbReference type="InterPro" id="IPR001060">
    <property type="entry name" value="FCH_dom"/>
</dbReference>
<dbReference type="GO" id="GO:0005938">
    <property type="term" value="C:cell cortex"/>
    <property type="evidence" value="ECO:0007669"/>
    <property type="project" value="UniProtKB-ARBA"/>
</dbReference>
<feature type="compositionally biased region" description="Basic and acidic residues" evidence="3">
    <location>
        <begin position="164"/>
        <end position="177"/>
    </location>
</feature>
<feature type="region of interest" description="Disordered" evidence="3">
    <location>
        <begin position="164"/>
        <end position="241"/>
    </location>
</feature>
<feature type="region of interest" description="Disordered" evidence="3">
    <location>
        <begin position="1"/>
        <end position="47"/>
    </location>
</feature>
<keyword evidence="2" id="KW-0175">Coiled coil</keyword>
<dbReference type="PROSITE" id="PS51741">
    <property type="entry name" value="F_BAR"/>
    <property type="match status" value="1"/>
</dbReference>
<feature type="compositionally biased region" description="Basic and acidic residues" evidence="3">
    <location>
        <begin position="216"/>
        <end position="225"/>
    </location>
</feature>
<dbReference type="PROSITE" id="PS50238">
    <property type="entry name" value="RHOGAP"/>
    <property type="match status" value="1"/>
</dbReference>
<reference evidence="7" key="1">
    <citation type="submission" date="2017-03" db="EMBL/GenBank/DDBJ databases">
        <title>Genomes of endolithic fungi from Antarctica.</title>
        <authorList>
            <person name="Coleine C."/>
            <person name="Masonjones S."/>
            <person name="Stajich J.E."/>
        </authorList>
    </citation>
    <scope>NUCLEOTIDE SEQUENCE [LARGE SCALE GENOMIC DNA]</scope>
    <source>
        <strain evidence="7">CCFEE 5527</strain>
    </source>
</reference>
<dbReference type="SUPFAM" id="SSF48350">
    <property type="entry name" value="GTPase activation domain, GAP"/>
    <property type="match status" value="1"/>
</dbReference>
<proteinExistence type="predicted"/>
<dbReference type="AlphaFoldDB" id="A0A1V8SBJ2"/>
<accession>A0A1V8SBJ2</accession>
<dbReference type="PANTHER" id="PTHR23176">
    <property type="entry name" value="RHO/RAC/CDC GTPASE-ACTIVATING PROTEIN"/>
    <property type="match status" value="1"/>
</dbReference>
<dbReference type="Gene3D" id="1.10.555.10">
    <property type="entry name" value="Rho GTPase activation protein"/>
    <property type="match status" value="1"/>
</dbReference>
<organism evidence="6 7">
    <name type="scientific">Cryoendolithus antarcticus</name>
    <dbReference type="NCBI Taxonomy" id="1507870"/>
    <lineage>
        <taxon>Eukaryota</taxon>
        <taxon>Fungi</taxon>
        <taxon>Dikarya</taxon>
        <taxon>Ascomycota</taxon>
        <taxon>Pezizomycotina</taxon>
        <taxon>Dothideomycetes</taxon>
        <taxon>Dothideomycetidae</taxon>
        <taxon>Cladosporiales</taxon>
        <taxon>Cladosporiaceae</taxon>
        <taxon>Cryoendolithus</taxon>
    </lineage>
</organism>
<feature type="compositionally biased region" description="Basic and acidic residues" evidence="3">
    <location>
        <begin position="1"/>
        <end position="11"/>
    </location>
</feature>
<feature type="compositionally biased region" description="Low complexity" evidence="3">
    <location>
        <begin position="28"/>
        <end position="47"/>
    </location>
</feature>
<dbReference type="GO" id="GO:0007165">
    <property type="term" value="P:signal transduction"/>
    <property type="evidence" value="ECO:0007669"/>
    <property type="project" value="InterPro"/>
</dbReference>
<dbReference type="STRING" id="1507870.A0A1V8SBJ2"/>
<protein>
    <recommendedName>
        <fullName evidence="8">Rho-GAP domain-containing protein</fullName>
    </recommendedName>
</protein>
<feature type="compositionally biased region" description="Low complexity" evidence="3">
    <location>
        <begin position="487"/>
        <end position="501"/>
    </location>
</feature>
<feature type="compositionally biased region" description="Pro residues" evidence="3">
    <location>
        <begin position="502"/>
        <end position="514"/>
    </location>
</feature>
<feature type="compositionally biased region" description="Polar residues" evidence="3">
    <location>
        <begin position="347"/>
        <end position="375"/>
    </location>
</feature>
<feature type="compositionally biased region" description="Polar residues" evidence="3">
    <location>
        <begin position="382"/>
        <end position="396"/>
    </location>
</feature>
<keyword evidence="1" id="KW-0343">GTPase activation</keyword>
<sequence>MSDRNSRESTNGDHVNGGRNGSLSIPTSPSVPQALPAASSPVAAPSAPPAAVENVLTSSIGISTLLDRLKQSIASARDLASFLKKRSSLEEEQANGLKRLVRAHLESIRRPDGKAGSYARQVGEMLRVHERMADNGMQFALSLHQMHEDLNELGNAMERGRKQWKHDGLDAEKRASDAESAMQKAKARYDSLAEQYDRAKTGDTKGSRRLGIKGPKSAEQHESDLLSKTQAADADYEEKVRQARTQREQLVRTGRPNAVKALRDLINECDHALTLQLQKYATFNEKLLLGNGLAVSPLEGKDAAVGSRSMRDTLHDIDNDGDFHGYVGSYSGKISRPSDIHYEQHPTLASKQQQPQQASMGASSQPPTMSATNYPPSGGLAVNTSNSQPGSMNNRFSGPQQTQPTTPSYSQTPQSASSQYGNQQPPMPEPYRTQQPAYNPSPQSARDPAYNSPPYPTTLQDRALPASPAGPRGVTSGYPPHSGGIISPSTQQPSFPPQESHAPPPPAHSGPPGQPVFGLSLQSLFDRDATPVPLIVHQSLLAIDTFGLDTEGIYRLSGTSSHVTQLRNAFNTLPPSHPSLDFRNPANFFHDVNSVATLLKRFFAELPDPLLTREGYGSFIEAARIEDEGARRDALHGCVNELPDANYATLRALVLHLHRVVQREGRNRMGTGNLGICFAPTLMGQHNGQIGDAGLQARVLDTILINTTSIFDDD</sequence>
<evidence type="ECO:0000256" key="2">
    <source>
        <dbReference type="PROSITE-ProRule" id="PRU01077"/>
    </source>
</evidence>
<dbReference type="Gene3D" id="1.20.1270.60">
    <property type="entry name" value="Arfaptin homology (AH) domain/BAR domain"/>
    <property type="match status" value="1"/>
</dbReference>
<evidence type="ECO:0000256" key="3">
    <source>
        <dbReference type="SAM" id="MobiDB-lite"/>
    </source>
</evidence>
<evidence type="ECO:0000313" key="6">
    <source>
        <dbReference type="EMBL" id="OQN96512.1"/>
    </source>
</evidence>
<dbReference type="EMBL" id="NAJO01000065">
    <property type="protein sequence ID" value="OQN96512.1"/>
    <property type="molecule type" value="Genomic_DNA"/>
</dbReference>
<evidence type="ECO:0008006" key="8">
    <source>
        <dbReference type="Google" id="ProtNLM"/>
    </source>
</evidence>
<dbReference type="SMART" id="SM00324">
    <property type="entry name" value="RhoGAP"/>
    <property type="match status" value="1"/>
</dbReference>
<feature type="domain" description="F-BAR" evidence="5">
    <location>
        <begin position="50"/>
        <end position="316"/>
    </location>
</feature>
<dbReference type="SMART" id="SM00055">
    <property type="entry name" value="FCH"/>
    <property type="match status" value="1"/>
</dbReference>
<dbReference type="Pfam" id="PF00620">
    <property type="entry name" value="RhoGAP"/>
    <property type="match status" value="1"/>
</dbReference>
<feature type="compositionally biased region" description="Basic and acidic residues" evidence="3">
    <location>
        <begin position="187"/>
        <end position="206"/>
    </location>
</feature>
<evidence type="ECO:0000256" key="1">
    <source>
        <dbReference type="ARBA" id="ARBA00022468"/>
    </source>
</evidence>
<evidence type="ECO:0000259" key="5">
    <source>
        <dbReference type="PROSITE" id="PS51741"/>
    </source>
</evidence>
<dbReference type="InParanoid" id="A0A1V8SBJ2"/>
<evidence type="ECO:0000313" key="7">
    <source>
        <dbReference type="Proteomes" id="UP000192596"/>
    </source>
</evidence>
<dbReference type="InterPro" id="IPR050729">
    <property type="entry name" value="Rho-GAP"/>
</dbReference>
<dbReference type="Proteomes" id="UP000192596">
    <property type="component" value="Unassembled WGS sequence"/>
</dbReference>
<dbReference type="InterPro" id="IPR027267">
    <property type="entry name" value="AH/BAR_dom_sf"/>
</dbReference>
<dbReference type="CDD" id="cd07652">
    <property type="entry name" value="F-BAR_Rgd1"/>
    <property type="match status" value="1"/>
</dbReference>